<name>A0AAD9EL30_9PEZI</name>
<evidence type="ECO:0000313" key="4">
    <source>
        <dbReference type="Proteomes" id="UP001243330"/>
    </source>
</evidence>
<protein>
    <recommendedName>
        <fullName evidence="2">Nephrocystin 3-like N-terminal domain-containing protein</fullName>
    </recommendedName>
</protein>
<dbReference type="Proteomes" id="UP001243330">
    <property type="component" value="Unassembled WGS sequence"/>
</dbReference>
<accession>A0AAD9EL30</accession>
<dbReference type="SUPFAM" id="SSF52540">
    <property type="entry name" value="P-loop containing nucleoside triphosphate hydrolases"/>
    <property type="match status" value="1"/>
</dbReference>
<dbReference type="PANTHER" id="PTHR10039:SF16">
    <property type="entry name" value="GPI INOSITOL-DEACYLASE"/>
    <property type="match status" value="1"/>
</dbReference>
<organism evidence="3 4">
    <name type="scientific">Colletotrichum chrysophilum</name>
    <dbReference type="NCBI Taxonomy" id="1836956"/>
    <lineage>
        <taxon>Eukaryota</taxon>
        <taxon>Fungi</taxon>
        <taxon>Dikarya</taxon>
        <taxon>Ascomycota</taxon>
        <taxon>Pezizomycotina</taxon>
        <taxon>Sordariomycetes</taxon>
        <taxon>Hypocreomycetidae</taxon>
        <taxon>Glomerellales</taxon>
        <taxon>Glomerellaceae</taxon>
        <taxon>Colletotrichum</taxon>
        <taxon>Colletotrichum gloeosporioides species complex</taxon>
    </lineage>
</organism>
<evidence type="ECO:0000313" key="3">
    <source>
        <dbReference type="EMBL" id="KAK1852273.1"/>
    </source>
</evidence>
<comment type="caution">
    <text evidence="3">The sequence shown here is derived from an EMBL/GenBank/DDBJ whole genome shotgun (WGS) entry which is preliminary data.</text>
</comment>
<sequence>MELMLRHLAKEEDREKTTAEIRADVQRTREIVVRIKEDSKRKMVLRFFLGYNPQPNYEMSVKLRHPMTGMWLERLLSFQTWLSSPGSRLWLSGIPGAGKTVLAGSIIGQALGRSSDTVATGFFFCDYKNEITQTPSSVLGALAHQLALQNEEAYSILEEYYSELHPEKGLTRSPNKEYLIRIIVLMAESFEQVYMVIDGLDECQDNIEEVVDALCEIARSSDEISMALLSRNEDNIRVRLQHPEADFANEEIAAH</sequence>
<dbReference type="InterPro" id="IPR027417">
    <property type="entry name" value="P-loop_NTPase"/>
</dbReference>
<evidence type="ECO:0000259" key="2">
    <source>
        <dbReference type="Pfam" id="PF24883"/>
    </source>
</evidence>
<reference evidence="3" key="1">
    <citation type="submission" date="2023-01" db="EMBL/GenBank/DDBJ databases">
        <title>Colletotrichum chrysophilum M932 genome sequence.</title>
        <authorList>
            <person name="Baroncelli R."/>
        </authorList>
    </citation>
    <scope>NUCLEOTIDE SEQUENCE</scope>
    <source>
        <strain evidence="3">M932</strain>
    </source>
</reference>
<dbReference type="AlphaFoldDB" id="A0AAD9EL30"/>
<proteinExistence type="predicted"/>
<dbReference type="PANTHER" id="PTHR10039">
    <property type="entry name" value="AMELOGENIN"/>
    <property type="match status" value="1"/>
</dbReference>
<dbReference type="EMBL" id="JAQOWY010000078">
    <property type="protein sequence ID" value="KAK1852273.1"/>
    <property type="molecule type" value="Genomic_DNA"/>
</dbReference>
<dbReference type="Pfam" id="PF24883">
    <property type="entry name" value="NPHP3_N"/>
    <property type="match status" value="1"/>
</dbReference>
<dbReference type="InterPro" id="IPR056884">
    <property type="entry name" value="NPHP3-like_N"/>
</dbReference>
<keyword evidence="4" id="KW-1185">Reference proteome</keyword>
<dbReference type="Gene3D" id="3.40.50.300">
    <property type="entry name" value="P-loop containing nucleotide triphosphate hydrolases"/>
    <property type="match status" value="1"/>
</dbReference>
<keyword evidence="1" id="KW-0677">Repeat</keyword>
<gene>
    <name evidence="3" type="ORF">CCHR01_05087</name>
</gene>
<feature type="domain" description="Nephrocystin 3-like N-terminal" evidence="2">
    <location>
        <begin position="68"/>
        <end position="231"/>
    </location>
</feature>
<evidence type="ECO:0000256" key="1">
    <source>
        <dbReference type="ARBA" id="ARBA00022737"/>
    </source>
</evidence>